<dbReference type="RefSeq" id="WP_310865627.1">
    <property type="nucleotide sequence ID" value="NZ_JAVLSF010000009.1"/>
</dbReference>
<reference evidence="1" key="1">
    <citation type="submission" date="2023-04" db="EMBL/GenBank/DDBJ databases">
        <title>Genomic characterization of faba bean (Vicia faba) microsymbionts in Mexican soils.</title>
        <authorList>
            <person name="Rivera Orduna F.N."/>
            <person name="Guevara-Luna J."/>
            <person name="Yan J."/>
            <person name="Arroyo-Herrera I."/>
            <person name="Li Y."/>
            <person name="Vasquez-Murrieta M.S."/>
            <person name="Wang E.T."/>
        </authorList>
    </citation>
    <scope>NUCLEOTIDE SEQUENCE</scope>
    <source>
        <strain evidence="1">CH26</strain>
    </source>
</reference>
<evidence type="ECO:0000313" key="1">
    <source>
        <dbReference type="EMBL" id="MDR9774460.1"/>
    </source>
</evidence>
<proteinExistence type="predicted"/>
<sequence length="79" mass="8814">MPRFQSIKDWSPGYINATPSHLDIMAECIACGETRPFSRDSLPPGMQHAEVRDVERRLKCASCGAKAGKLLFGNYLEED</sequence>
<name>A0AAJ2GUX4_9HYPH</name>
<protein>
    <submittedName>
        <fullName evidence="1">Uncharacterized protein</fullName>
    </submittedName>
</protein>
<accession>A0AAJ2GUX4</accession>
<dbReference type="Proteomes" id="UP001268610">
    <property type="component" value="Unassembled WGS sequence"/>
</dbReference>
<evidence type="ECO:0000313" key="2">
    <source>
        <dbReference type="Proteomes" id="UP001268610"/>
    </source>
</evidence>
<dbReference type="EMBL" id="JAVLSF010000009">
    <property type="protein sequence ID" value="MDR9774460.1"/>
    <property type="molecule type" value="Genomic_DNA"/>
</dbReference>
<organism evidence="1 2">
    <name type="scientific">Rhizobium hidalgonense</name>
    <dbReference type="NCBI Taxonomy" id="1538159"/>
    <lineage>
        <taxon>Bacteria</taxon>
        <taxon>Pseudomonadati</taxon>
        <taxon>Pseudomonadota</taxon>
        <taxon>Alphaproteobacteria</taxon>
        <taxon>Hyphomicrobiales</taxon>
        <taxon>Rhizobiaceae</taxon>
        <taxon>Rhizobium/Agrobacterium group</taxon>
        <taxon>Rhizobium</taxon>
    </lineage>
</organism>
<gene>
    <name evidence="1" type="ORF">RJJ65_17670</name>
</gene>
<dbReference type="AlphaFoldDB" id="A0AAJ2GUX4"/>
<comment type="caution">
    <text evidence="1">The sequence shown here is derived from an EMBL/GenBank/DDBJ whole genome shotgun (WGS) entry which is preliminary data.</text>
</comment>